<accession>A0A5C6LNS9</accession>
<proteinExistence type="predicted"/>
<evidence type="ECO:0000259" key="1">
    <source>
        <dbReference type="Pfam" id="PF13372"/>
    </source>
</evidence>
<name>A0A5C6LNS9_9BACT</name>
<feature type="domain" description="Alginate export" evidence="1">
    <location>
        <begin position="61"/>
        <end position="451"/>
    </location>
</feature>
<evidence type="ECO:0000313" key="3">
    <source>
        <dbReference type="Proteomes" id="UP000318815"/>
    </source>
</evidence>
<dbReference type="OrthoDB" id="311329at2"/>
<reference evidence="2 3" key="1">
    <citation type="submission" date="2019-08" db="EMBL/GenBank/DDBJ databases">
        <title>Whole genome sequencing of chitin degrading bacteria Chitinophaga pinensis YS16.</title>
        <authorList>
            <person name="Singh R.P."/>
            <person name="Manchanda G."/>
            <person name="Maurya I.K."/>
            <person name="Joshi N.K."/>
            <person name="Srivastava A.K."/>
        </authorList>
    </citation>
    <scope>NUCLEOTIDE SEQUENCE [LARGE SCALE GENOMIC DNA]</scope>
    <source>
        <strain evidence="2 3">YS-16</strain>
    </source>
</reference>
<gene>
    <name evidence="2" type="ORF">FEF09_18890</name>
</gene>
<dbReference type="AlphaFoldDB" id="A0A5C6LNS9"/>
<keyword evidence="3" id="KW-1185">Reference proteome</keyword>
<dbReference type="Pfam" id="PF13372">
    <property type="entry name" value="Alginate_exp"/>
    <property type="match status" value="1"/>
</dbReference>
<dbReference type="EMBL" id="VOHS01000020">
    <property type="protein sequence ID" value="TWV98950.1"/>
    <property type="molecule type" value="Genomic_DNA"/>
</dbReference>
<dbReference type="RefSeq" id="WP_146306563.1">
    <property type="nucleotide sequence ID" value="NZ_VOHS01000020.1"/>
</dbReference>
<dbReference type="InterPro" id="IPR025388">
    <property type="entry name" value="Alginate_export_dom"/>
</dbReference>
<organism evidence="2 3">
    <name type="scientific">Chitinophaga pinensis</name>
    <dbReference type="NCBI Taxonomy" id="79329"/>
    <lineage>
        <taxon>Bacteria</taxon>
        <taxon>Pseudomonadati</taxon>
        <taxon>Bacteroidota</taxon>
        <taxon>Chitinophagia</taxon>
        <taxon>Chitinophagales</taxon>
        <taxon>Chitinophagaceae</taxon>
        <taxon>Chitinophaga</taxon>
    </lineage>
</organism>
<sequence length="460" mass="52615">MNKKIIASFFLWLYLGIQSLSAQSFKLMRFNEDYYYLRNDTTGNWYNHIKYIPLFHKDHYYLSFGGEARYEYAATVHDNWLKYGDGYNDMVLQRYSLHADLHLGPSVRVFAQLNSALENFSKFDPSPVNKDALNVENLFVDVTLKTWTAKQRKLVARAGRQELDYGTGRLISVREGTNVRKYFTGGKLMYNAPRFGVDAFVMMDDEVNPGVFDNHLIHEANLWGAYSYIILPKQGNLDLYYLGTHRDQGRFEEGTQKELRHTAAVRYWKYGGGFIYNLESAYQFGTFGNGHISAWTTAIDIGYTFEHARYKPSVNIRNDYISGDKTPGDGKLQTFNPLYPKGGYFGFNPRIGPSNLIDIHPYGNLTFSNKFSMQADAVFNWRYSTGDGIYRPSGSFNMAGAGSDERYIGTAYLLSGDYAFSKFVKLSCGLQYFDTGAFIEEQVSPSANSFFINTQLSFKF</sequence>
<dbReference type="Proteomes" id="UP000318815">
    <property type="component" value="Unassembled WGS sequence"/>
</dbReference>
<evidence type="ECO:0000313" key="2">
    <source>
        <dbReference type="EMBL" id="TWV98950.1"/>
    </source>
</evidence>
<comment type="caution">
    <text evidence="2">The sequence shown here is derived from an EMBL/GenBank/DDBJ whole genome shotgun (WGS) entry which is preliminary data.</text>
</comment>
<protein>
    <recommendedName>
        <fullName evidence="1">Alginate export domain-containing protein</fullName>
    </recommendedName>
</protein>